<dbReference type="Proteomes" id="UP000634004">
    <property type="component" value="Unassembled WGS sequence"/>
</dbReference>
<gene>
    <name evidence="1" type="ORF">GCM10009069_10100</name>
</gene>
<reference evidence="1" key="2">
    <citation type="submission" date="2020-09" db="EMBL/GenBank/DDBJ databases">
        <authorList>
            <person name="Sun Q."/>
            <person name="Kim S."/>
        </authorList>
    </citation>
    <scope>NUCLEOTIDE SEQUENCE</scope>
    <source>
        <strain evidence="1">KCTC 32513</strain>
    </source>
</reference>
<evidence type="ECO:0000313" key="1">
    <source>
        <dbReference type="EMBL" id="GHA89017.1"/>
    </source>
</evidence>
<comment type="caution">
    <text evidence="1">The sequence shown here is derived from an EMBL/GenBank/DDBJ whole genome shotgun (WGS) entry which is preliminary data.</text>
</comment>
<keyword evidence="2" id="KW-1185">Reference proteome</keyword>
<organism evidence="1 2">
    <name type="scientific">Algimonas arctica</name>
    <dbReference type="NCBI Taxonomy" id="1479486"/>
    <lineage>
        <taxon>Bacteria</taxon>
        <taxon>Pseudomonadati</taxon>
        <taxon>Pseudomonadota</taxon>
        <taxon>Alphaproteobacteria</taxon>
        <taxon>Maricaulales</taxon>
        <taxon>Robiginitomaculaceae</taxon>
        <taxon>Algimonas</taxon>
    </lineage>
</organism>
<proteinExistence type="predicted"/>
<evidence type="ECO:0000313" key="2">
    <source>
        <dbReference type="Proteomes" id="UP000634004"/>
    </source>
</evidence>
<accession>A0A8J3CNS6</accession>
<dbReference type="RefSeq" id="WP_189496078.1">
    <property type="nucleotide sequence ID" value="NZ_BMZH01000003.1"/>
</dbReference>
<name>A0A8J3CNS6_9PROT</name>
<dbReference type="AlphaFoldDB" id="A0A8J3CNS6"/>
<sequence>MNIIVTTVMAGAFAATPLTSATSLTELLPGNPFDGLSVSAAGIGFEVSGDGIETHPAETADFEIELRLKSGSPIRVRL</sequence>
<dbReference type="EMBL" id="BMZH01000003">
    <property type="protein sequence ID" value="GHA89017.1"/>
    <property type="molecule type" value="Genomic_DNA"/>
</dbReference>
<protein>
    <submittedName>
        <fullName evidence="1">Uncharacterized protein</fullName>
    </submittedName>
</protein>
<reference evidence="1" key="1">
    <citation type="journal article" date="2014" name="Int. J. Syst. Evol. Microbiol.">
        <title>Complete genome sequence of Corynebacterium casei LMG S-19264T (=DSM 44701T), isolated from a smear-ripened cheese.</title>
        <authorList>
            <consortium name="US DOE Joint Genome Institute (JGI-PGF)"/>
            <person name="Walter F."/>
            <person name="Albersmeier A."/>
            <person name="Kalinowski J."/>
            <person name="Ruckert C."/>
        </authorList>
    </citation>
    <scope>NUCLEOTIDE SEQUENCE</scope>
    <source>
        <strain evidence="1">KCTC 32513</strain>
    </source>
</reference>